<proteinExistence type="predicted"/>
<dbReference type="PANTHER" id="PTHR45706:SF4">
    <property type="entry name" value="TYROSINE-PROTEIN PHOSPHATASE"/>
    <property type="match status" value="1"/>
</dbReference>
<evidence type="ECO:0000256" key="2">
    <source>
        <dbReference type="SAM" id="SignalP"/>
    </source>
</evidence>
<gene>
    <name evidence="3" type="ORF">QLX08_003730</name>
</gene>
<keyword evidence="4" id="KW-1185">Reference proteome</keyword>
<protein>
    <submittedName>
        <fullName evidence="3">Uncharacterized protein</fullName>
    </submittedName>
</protein>
<evidence type="ECO:0000313" key="4">
    <source>
        <dbReference type="Proteomes" id="UP001432146"/>
    </source>
</evidence>
<evidence type="ECO:0000256" key="1">
    <source>
        <dbReference type="SAM" id="MobiDB-lite"/>
    </source>
</evidence>
<comment type="caution">
    <text evidence="3">The sequence shown here is derived from an EMBL/GenBank/DDBJ whole genome shotgun (WGS) entry which is preliminary data.</text>
</comment>
<dbReference type="EMBL" id="JAWNGG020000056">
    <property type="protein sequence ID" value="KAK9305012.1"/>
    <property type="molecule type" value="Genomic_DNA"/>
</dbReference>
<dbReference type="Proteomes" id="UP001432146">
    <property type="component" value="Unassembled WGS sequence"/>
</dbReference>
<feature type="compositionally biased region" description="Low complexity" evidence="1">
    <location>
        <begin position="55"/>
        <end position="223"/>
    </location>
</feature>
<sequence length="327" mass="34469">MSACKSLLILFVVGLVAFQPGQALKCYICDPRNNNTCNIENLQPQTCPSQPNVNTTTTQSTTTQSTTTQNTTTTTSRTPSISEIPTSSESTSSGSTTTEGTTTEGTTTESTTTESTTTESTTTEGTTTESTTTEGTTTESTTTEGTTTESTTAESTSTESTTTEGTTTESTTTEGTTTESTATESTSTESTTSGETTTSAETTSTTTERPTTTTTEQSIPSESKISAPKLGKNEGGIVNFSSRRQRRSLIDQLLREEASNSTVRCFQEEVTVGDTKKTAYGCTNDLDYCKNNKDCKLCNEDGCNSATSNVVFASMILSMAAIVLFAK</sequence>
<dbReference type="GO" id="GO:0004725">
    <property type="term" value="F:protein tyrosine phosphatase activity"/>
    <property type="evidence" value="ECO:0007669"/>
    <property type="project" value="TreeGrafter"/>
</dbReference>
<dbReference type="EMBL" id="JAWNGG020000056">
    <property type="protein sequence ID" value="KAK9305025.1"/>
    <property type="molecule type" value="Genomic_DNA"/>
</dbReference>
<feature type="chain" id="PRO_5044717569" evidence="2">
    <location>
        <begin position="24"/>
        <end position="327"/>
    </location>
</feature>
<feature type="signal peptide" evidence="2">
    <location>
        <begin position="1"/>
        <end position="23"/>
    </location>
</feature>
<reference evidence="3 4" key="1">
    <citation type="submission" date="2024-05" db="EMBL/GenBank/DDBJ databases">
        <title>The nuclear and mitochondrial genome assemblies of Tetragonisca angustula (Apidae: Meliponini), a tiny yet remarkable pollinator in the Neotropics.</title>
        <authorList>
            <person name="Ferrari R."/>
            <person name="Ricardo P.C."/>
            <person name="Dias F.C."/>
            <person name="Araujo N.S."/>
            <person name="Soares D.O."/>
            <person name="Zhou Q.-S."/>
            <person name="Zhu C.-D."/>
            <person name="Coutinho L."/>
            <person name="Airas M.C."/>
            <person name="Batista T.M."/>
        </authorList>
    </citation>
    <scope>NUCLEOTIDE SEQUENCE [LARGE SCALE GENOMIC DNA]</scope>
    <source>
        <strain evidence="3">ASF017062</strain>
        <tissue evidence="3">Abdomen</tissue>
    </source>
</reference>
<dbReference type="PANTHER" id="PTHR45706">
    <property type="entry name" value="TYROSINE-PROTEIN PHOSPHATASE"/>
    <property type="match status" value="1"/>
</dbReference>
<feature type="compositionally biased region" description="Polar residues" evidence="1">
    <location>
        <begin position="43"/>
        <end position="54"/>
    </location>
</feature>
<organism evidence="3 4">
    <name type="scientific">Tetragonisca angustula</name>
    <dbReference type="NCBI Taxonomy" id="166442"/>
    <lineage>
        <taxon>Eukaryota</taxon>
        <taxon>Metazoa</taxon>
        <taxon>Ecdysozoa</taxon>
        <taxon>Arthropoda</taxon>
        <taxon>Hexapoda</taxon>
        <taxon>Insecta</taxon>
        <taxon>Pterygota</taxon>
        <taxon>Neoptera</taxon>
        <taxon>Endopterygota</taxon>
        <taxon>Hymenoptera</taxon>
        <taxon>Apocrita</taxon>
        <taxon>Aculeata</taxon>
        <taxon>Apoidea</taxon>
        <taxon>Anthophila</taxon>
        <taxon>Apidae</taxon>
        <taxon>Tetragonisca</taxon>
    </lineage>
</organism>
<evidence type="ECO:0000313" key="3">
    <source>
        <dbReference type="EMBL" id="KAK9305025.1"/>
    </source>
</evidence>
<feature type="region of interest" description="Disordered" evidence="1">
    <location>
        <begin position="43"/>
        <end position="237"/>
    </location>
</feature>
<accession>A0AAW1A519</accession>
<dbReference type="AlphaFoldDB" id="A0AAW1A519"/>
<name>A0AAW1A519_9HYME</name>
<keyword evidence="2" id="KW-0732">Signal</keyword>